<proteinExistence type="inferred from homology"/>
<dbReference type="Gene3D" id="1.20.5.170">
    <property type="match status" value="1"/>
</dbReference>
<feature type="compositionally biased region" description="Polar residues" evidence="6">
    <location>
        <begin position="265"/>
        <end position="276"/>
    </location>
</feature>
<dbReference type="Proteomes" id="UP000314986">
    <property type="component" value="Unassembled WGS sequence"/>
</dbReference>
<dbReference type="OMA" id="CGGICNY"/>
<dbReference type="PROSITE" id="PS00036">
    <property type="entry name" value="BZIP_BASIC"/>
    <property type="match status" value="1"/>
</dbReference>
<reference evidence="9" key="2">
    <citation type="journal article" date="2007" name="PLoS Biol.">
        <title>Survey sequencing and comparative analysis of the elephant shark (Callorhinchus milii) genome.</title>
        <authorList>
            <person name="Venkatesh B."/>
            <person name="Kirkness E.F."/>
            <person name="Loh Y.H."/>
            <person name="Halpern A.L."/>
            <person name="Lee A.P."/>
            <person name="Johnson J."/>
            <person name="Dandona N."/>
            <person name="Viswanathan L.D."/>
            <person name="Tay A."/>
            <person name="Venter J.C."/>
            <person name="Strausberg R.L."/>
            <person name="Brenner S."/>
        </authorList>
    </citation>
    <scope>NUCLEOTIDE SEQUENCE [LARGE SCALE GENOMIC DNA]</scope>
</reference>
<dbReference type="FunFam" id="1.20.5.170:FF:000025">
    <property type="entry name" value="nuclear factor interleukin-3-regulated protein-like"/>
    <property type="match status" value="1"/>
</dbReference>
<dbReference type="GO" id="GO:0005634">
    <property type="term" value="C:nucleus"/>
    <property type="evidence" value="ECO:0007669"/>
    <property type="project" value="InterPro"/>
</dbReference>
<name>A0A4W3JEP7_CALMI</name>
<dbReference type="PANTHER" id="PTHR15284:SF7">
    <property type="entry name" value="NFIL3 LIKE PROTEIN"/>
    <property type="match status" value="1"/>
</dbReference>
<protein>
    <recommendedName>
        <fullName evidence="7">BZIP domain-containing protein</fullName>
    </recommendedName>
</protein>
<reference evidence="8" key="5">
    <citation type="submission" date="2025-09" db="UniProtKB">
        <authorList>
            <consortium name="Ensembl"/>
        </authorList>
    </citation>
    <scope>IDENTIFICATION</scope>
</reference>
<keyword evidence="2" id="KW-0805">Transcription regulation</keyword>
<feature type="compositionally biased region" description="Polar residues" evidence="6">
    <location>
        <begin position="166"/>
        <end position="178"/>
    </location>
</feature>
<dbReference type="AlphaFoldDB" id="A0A4W3JEP7"/>
<comment type="similarity">
    <text evidence="1">Belongs to the bZIP family. NFIL3 subfamily.</text>
</comment>
<dbReference type="GO" id="GO:0006351">
    <property type="term" value="P:DNA-templated transcription"/>
    <property type="evidence" value="ECO:0007669"/>
    <property type="project" value="InterPro"/>
</dbReference>
<feature type="region of interest" description="Disordered" evidence="6">
    <location>
        <begin position="163"/>
        <end position="200"/>
    </location>
</feature>
<keyword evidence="9" id="KW-1185">Reference proteome</keyword>
<dbReference type="STRING" id="7868.ENSCMIP00000041904"/>
<feature type="compositionally biased region" description="Basic and acidic residues" evidence="6">
    <location>
        <begin position="237"/>
        <end position="248"/>
    </location>
</feature>
<dbReference type="PANTHER" id="PTHR15284">
    <property type="entry name" value="NUCLEAR FACTOR INTERLEUKIN-3-REGULATED PROTEIN"/>
    <property type="match status" value="1"/>
</dbReference>
<dbReference type="InterPro" id="IPR004827">
    <property type="entry name" value="bZIP"/>
</dbReference>
<keyword evidence="5" id="KW-0539">Nucleus</keyword>
<reference evidence="9" key="1">
    <citation type="journal article" date="2006" name="Science">
        <title>Ancient noncoding elements conserved in the human genome.</title>
        <authorList>
            <person name="Venkatesh B."/>
            <person name="Kirkness E.F."/>
            <person name="Loh Y.H."/>
            <person name="Halpern A.L."/>
            <person name="Lee A.P."/>
            <person name="Johnson J."/>
            <person name="Dandona N."/>
            <person name="Viswanathan L.D."/>
            <person name="Tay A."/>
            <person name="Venter J.C."/>
            <person name="Strausberg R.L."/>
            <person name="Brenner S."/>
        </authorList>
    </citation>
    <scope>NUCLEOTIDE SEQUENCE [LARGE SCALE GENOMIC DNA]</scope>
</reference>
<feature type="domain" description="BZIP" evidence="7">
    <location>
        <begin position="56"/>
        <end position="106"/>
    </location>
</feature>
<evidence type="ECO:0000256" key="1">
    <source>
        <dbReference type="ARBA" id="ARBA00006079"/>
    </source>
</evidence>
<dbReference type="PROSITE" id="PS50217">
    <property type="entry name" value="BZIP"/>
    <property type="match status" value="1"/>
</dbReference>
<dbReference type="Pfam" id="PF07716">
    <property type="entry name" value="bZIP_2"/>
    <property type="match status" value="1"/>
</dbReference>
<evidence type="ECO:0000313" key="8">
    <source>
        <dbReference type="Ensembl" id="ENSCMIP00000041904.1"/>
    </source>
</evidence>
<evidence type="ECO:0000256" key="5">
    <source>
        <dbReference type="ARBA" id="ARBA00023242"/>
    </source>
</evidence>
<dbReference type="SUPFAM" id="SSF57959">
    <property type="entry name" value="Leucine zipper domain"/>
    <property type="match status" value="1"/>
</dbReference>
<reference evidence="9" key="3">
    <citation type="journal article" date="2014" name="Nature">
        <title>Elephant shark genome provides unique insights into gnathostome evolution.</title>
        <authorList>
            <consortium name="International Elephant Shark Genome Sequencing Consortium"/>
            <person name="Venkatesh B."/>
            <person name="Lee A.P."/>
            <person name="Ravi V."/>
            <person name="Maurya A.K."/>
            <person name="Lian M.M."/>
            <person name="Swann J.B."/>
            <person name="Ohta Y."/>
            <person name="Flajnik M.F."/>
            <person name="Sutoh Y."/>
            <person name="Kasahara M."/>
            <person name="Hoon S."/>
            <person name="Gangu V."/>
            <person name="Roy S.W."/>
            <person name="Irimia M."/>
            <person name="Korzh V."/>
            <person name="Kondrychyn I."/>
            <person name="Lim Z.W."/>
            <person name="Tay B.H."/>
            <person name="Tohari S."/>
            <person name="Kong K.W."/>
            <person name="Ho S."/>
            <person name="Lorente-Galdos B."/>
            <person name="Quilez J."/>
            <person name="Marques-Bonet T."/>
            <person name="Raney B.J."/>
            <person name="Ingham P.W."/>
            <person name="Tay A."/>
            <person name="Hillier L.W."/>
            <person name="Minx P."/>
            <person name="Boehm T."/>
            <person name="Wilson R.K."/>
            <person name="Brenner S."/>
            <person name="Warren W.C."/>
        </authorList>
    </citation>
    <scope>NUCLEOTIDE SEQUENCE [LARGE SCALE GENOMIC DNA]</scope>
</reference>
<dbReference type="GeneTree" id="ENSGT00940000160540"/>
<evidence type="ECO:0000313" key="9">
    <source>
        <dbReference type="Proteomes" id="UP000314986"/>
    </source>
</evidence>
<sequence>IITLPSEQLGNISGMFPSYDNLVDFEPQCLKNGAFRTRLTPSSRRKREFMPDEKKDASYWEKRRKNNEAAKRSREKRRLNDLVLESQVLALNEENTCLRRELLALKMRYSLISASAYAQEAQIIQGCMQKCYSRHKVLEMDPHYVELNNSFLRNGCCVVTPHSPRLSVSPTAEASDQPANGERRPHSAVGSPHEPKAQHNSISHLVYPKYLHPFHEKYPDSSAWLDTRPSLASPKAAEVDGKNSKRESEEEEEEDEEGEDEHQVPNMQRGSPTTDLRLQYPTAHKPNHSALPHKLRIKTKANGAKSDSEFDVLDKDTAHLGNTRCASLTEIRNGDVSVCGSLCHYKTAFKPLKSTNRTEGQKPNFIACLFSLKPTFAMVLWKAEIKWAEGLSSPKCLLRSCNPNLSNSESSYKSTRTILAFDVGLFISGGHLKALHRNSL</sequence>
<dbReference type="Ensembl" id="ENSCMIT00000042502.1">
    <property type="protein sequence ID" value="ENSCMIP00000041904.1"/>
    <property type="gene ID" value="ENSCMIG00000017441.1"/>
</dbReference>
<dbReference type="InterPro" id="IPR046347">
    <property type="entry name" value="bZIP_sf"/>
</dbReference>
<evidence type="ECO:0000256" key="2">
    <source>
        <dbReference type="ARBA" id="ARBA00023015"/>
    </source>
</evidence>
<dbReference type="GO" id="GO:0003677">
    <property type="term" value="F:DNA binding"/>
    <property type="evidence" value="ECO:0007669"/>
    <property type="project" value="UniProtKB-KW"/>
</dbReference>
<evidence type="ECO:0000256" key="3">
    <source>
        <dbReference type="ARBA" id="ARBA00023125"/>
    </source>
</evidence>
<evidence type="ECO:0000259" key="7">
    <source>
        <dbReference type="PROSITE" id="PS50217"/>
    </source>
</evidence>
<feature type="compositionally biased region" description="Acidic residues" evidence="6">
    <location>
        <begin position="249"/>
        <end position="260"/>
    </location>
</feature>
<evidence type="ECO:0000256" key="6">
    <source>
        <dbReference type="SAM" id="MobiDB-lite"/>
    </source>
</evidence>
<dbReference type="GO" id="GO:0007623">
    <property type="term" value="P:circadian rhythm"/>
    <property type="evidence" value="ECO:0007669"/>
    <property type="project" value="InterPro"/>
</dbReference>
<keyword evidence="4" id="KW-0804">Transcription</keyword>
<reference evidence="8" key="4">
    <citation type="submission" date="2025-08" db="UniProtKB">
        <authorList>
            <consortium name="Ensembl"/>
        </authorList>
    </citation>
    <scope>IDENTIFICATION</scope>
</reference>
<feature type="region of interest" description="Disordered" evidence="6">
    <location>
        <begin position="230"/>
        <end position="289"/>
    </location>
</feature>
<evidence type="ECO:0000256" key="4">
    <source>
        <dbReference type="ARBA" id="ARBA00023163"/>
    </source>
</evidence>
<organism evidence="8 9">
    <name type="scientific">Callorhinchus milii</name>
    <name type="common">Ghost shark</name>
    <dbReference type="NCBI Taxonomy" id="7868"/>
    <lineage>
        <taxon>Eukaryota</taxon>
        <taxon>Metazoa</taxon>
        <taxon>Chordata</taxon>
        <taxon>Craniata</taxon>
        <taxon>Vertebrata</taxon>
        <taxon>Chondrichthyes</taxon>
        <taxon>Holocephali</taxon>
        <taxon>Chimaeriformes</taxon>
        <taxon>Callorhinchidae</taxon>
        <taxon>Callorhinchus</taxon>
    </lineage>
</organism>
<accession>A0A4W3JEP7</accession>
<dbReference type="CDD" id="cd14694">
    <property type="entry name" value="bZIP_NFIL3"/>
    <property type="match status" value="1"/>
</dbReference>
<dbReference type="InterPro" id="IPR047229">
    <property type="entry name" value="NFIL3-like"/>
</dbReference>
<dbReference type="SMART" id="SM00338">
    <property type="entry name" value="BRLZ"/>
    <property type="match status" value="1"/>
</dbReference>
<dbReference type="Pfam" id="PF06529">
    <property type="entry name" value="Vert_IL3-reg_TF"/>
    <property type="match status" value="1"/>
</dbReference>
<dbReference type="InterPro" id="IPR047106">
    <property type="entry name" value="NFIL3-like_bZIP"/>
</dbReference>
<dbReference type="GO" id="GO:0003700">
    <property type="term" value="F:DNA-binding transcription factor activity"/>
    <property type="evidence" value="ECO:0007669"/>
    <property type="project" value="InterPro"/>
</dbReference>
<dbReference type="InterPro" id="IPR010533">
    <property type="entry name" value="Vert_IL3-reg_TF"/>
</dbReference>
<dbReference type="InParanoid" id="A0A4W3JEP7"/>
<keyword evidence="3" id="KW-0238">DNA-binding</keyword>